<dbReference type="EMBL" id="JAVFWL010000006">
    <property type="protein sequence ID" value="KAK6767163.1"/>
    <property type="molecule type" value="Genomic_DNA"/>
</dbReference>
<dbReference type="Proteomes" id="UP001303046">
    <property type="component" value="Unassembled WGS sequence"/>
</dbReference>
<reference evidence="2 4" key="1">
    <citation type="submission" date="2023-08" db="EMBL/GenBank/DDBJ databases">
        <title>A Necator americanus chromosomal reference genome.</title>
        <authorList>
            <person name="Ilik V."/>
            <person name="Petrzelkova K.J."/>
            <person name="Pardy F."/>
            <person name="Fuh T."/>
            <person name="Niatou-Singa F.S."/>
            <person name="Gouil Q."/>
            <person name="Baker L."/>
            <person name="Ritchie M.E."/>
            <person name="Jex A.R."/>
            <person name="Gazzola D."/>
            <person name="Li H."/>
            <person name="Toshio Fujiwara R."/>
            <person name="Zhan B."/>
            <person name="Aroian R.V."/>
            <person name="Pafco B."/>
            <person name="Schwarz E.M."/>
        </authorList>
    </citation>
    <scope>NUCLEOTIDE SEQUENCE [LARGE SCALE GENOMIC DNA]</scope>
    <source>
        <strain evidence="2 4">Aroian</strain>
        <tissue evidence="2">Whole animal</tissue>
    </source>
</reference>
<evidence type="ECO:0008006" key="5">
    <source>
        <dbReference type="Google" id="ProtNLM"/>
    </source>
</evidence>
<protein>
    <recommendedName>
        <fullName evidence="5">Endonuclease/exonuclease/phosphatase domain-containing protein</fullName>
    </recommendedName>
</protein>
<gene>
    <name evidence="2" type="primary">Necator_chrX.g26604</name>
    <name evidence="3" type="synonym">Necator_2022.05.29.01.07.g13</name>
    <name evidence="2" type="ORF">RB195_026436</name>
    <name evidence="3" type="ORF">RB195_026462</name>
</gene>
<sequence length="91" mass="10286">MAKDIDSFEQPTTRIGRHHAFYKVIIGDFNAKVGPGRTPEEFHIGTHVLQWNDQGERLSMFIMTSMGTRNSRNPPLYAGRGSHPVESTVMK</sequence>
<accession>A0ABR1EX61</accession>
<feature type="region of interest" description="Disordered" evidence="1">
    <location>
        <begin position="71"/>
        <end position="91"/>
    </location>
</feature>
<name>A0ABR1EX61_NECAM</name>
<evidence type="ECO:0000256" key="1">
    <source>
        <dbReference type="SAM" id="MobiDB-lite"/>
    </source>
</evidence>
<dbReference type="EMBL" id="JAVFWL010000007">
    <property type="protein sequence ID" value="KAK6767199.1"/>
    <property type="molecule type" value="Genomic_DNA"/>
</dbReference>
<evidence type="ECO:0000313" key="3">
    <source>
        <dbReference type="EMBL" id="KAK6767199.1"/>
    </source>
</evidence>
<comment type="caution">
    <text evidence="2">The sequence shown here is derived from an EMBL/GenBank/DDBJ whole genome shotgun (WGS) entry which is preliminary data.</text>
</comment>
<evidence type="ECO:0000313" key="2">
    <source>
        <dbReference type="EMBL" id="KAK6767163.1"/>
    </source>
</evidence>
<evidence type="ECO:0000313" key="4">
    <source>
        <dbReference type="Proteomes" id="UP001303046"/>
    </source>
</evidence>
<organism evidence="2 4">
    <name type="scientific">Necator americanus</name>
    <name type="common">Human hookworm</name>
    <dbReference type="NCBI Taxonomy" id="51031"/>
    <lineage>
        <taxon>Eukaryota</taxon>
        <taxon>Metazoa</taxon>
        <taxon>Ecdysozoa</taxon>
        <taxon>Nematoda</taxon>
        <taxon>Chromadorea</taxon>
        <taxon>Rhabditida</taxon>
        <taxon>Rhabditina</taxon>
        <taxon>Rhabditomorpha</taxon>
        <taxon>Strongyloidea</taxon>
        <taxon>Ancylostomatidae</taxon>
        <taxon>Bunostominae</taxon>
        <taxon>Necator</taxon>
    </lineage>
</organism>
<proteinExistence type="predicted"/>
<keyword evidence="4" id="KW-1185">Reference proteome</keyword>